<accession>A0AA86SXM0</accession>
<dbReference type="Gramene" id="rna-AYBTSS11_LOCUS26871">
    <property type="protein sequence ID" value="CAJ1974787.1"/>
    <property type="gene ID" value="gene-AYBTSS11_LOCUS26871"/>
</dbReference>
<evidence type="ECO:0000313" key="2">
    <source>
        <dbReference type="EMBL" id="CAJ1974787.1"/>
    </source>
</evidence>
<proteinExistence type="predicted"/>
<name>A0AA86SXM0_9FABA</name>
<evidence type="ECO:0000256" key="1">
    <source>
        <dbReference type="SAM" id="MobiDB-lite"/>
    </source>
</evidence>
<organism evidence="2 3">
    <name type="scientific">Sphenostylis stenocarpa</name>
    <dbReference type="NCBI Taxonomy" id="92480"/>
    <lineage>
        <taxon>Eukaryota</taxon>
        <taxon>Viridiplantae</taxon>
        <taxon>Streptophyta</taxon>
        <taxon>Embryophyta</taxon>
        <taxon>Tracheophyta</taxon>
        <taxon>Spermatophyta</taxon>
        <taxon>Magnoliopsida</taxon>
        <taxon>eudicotyledons</taxon>
        <taxon>Gunneridae</taxon>
        <taxon>Pentapetalae</taxon>
        <taxon>rosids</taxon>
        <taxon>fabids</taxon>
        <taxon>Fabales</taxon>
        <taxon>Fabaceae</taxon>
        <taxon>Papilionoideae</taxon>
        <taxon>50 kb inversion clade</taxon>
        <taxon>NPAAA clade</taxon>
        <taxon>indigoferoid/millettioid clade</taxon>
        <taxon>Phaseoleae</taxon>
        <taxon>Sphenostylis</taxon>
    </lineage>
</organism>
<evidence type="ECO:0000313" key="3">
    <source>
        <dbReference type="Proteomes" id="UP001189624"/>
    </source>
</evidence>
<dbReference type="AlphaFoldDB" id="A0AA86SXM0"/>
<dbReference type="EMBL" id="OY731406">
    <property type="protein sequence ID" value="CAJ1974787.1"/>
    <property type="molecule type" value="Genomic_DNA"/>
</dbReference>
<dbReference type="Proteomes" id="UP001189624">
    <property type="component" value="Chromosome 9"/>
</dbReference>
<keyword evidence="3" id="KW-1185">Reference proteome</keyword>
<feature type="compositionally biased region" description="Polar residues" evidence="1">
    <location>
        <begin position="55"/>
        <end position="71"/>
    </location>
</feature>
<gene>
    <name evidence="2" type="ORF">AYBTSS11_LOCUS26871</name>
</gene>
<sequence length="81" mass="9216">MRKFVTIFSHFKSKNFSVLLHRNSPLCPNQLSPNFRNLTQNCELLISPLSSHRFASTTAENPSTLNRNPLQDQCPDGMDDP</sequence>
<protein>
    <submittedName>
        <fullName evidence="2">Uncharacterized protein</fullName>
    </submittedName>
</protein>
<reference evidence="2" key="1">
    <citation type="submission" date="2023-10" db="EMBL/GenBank/DDBJ databases">
        <authorList>
            <person name="Domelevo Entfellner J.-B."/>
        </authorList>
    </citation>
    <scope>NUCLEOTIDE SEQUENCE</scope>
</reference>
<feature type="region of interest" description="Disordered" evidence="1">
    <location>
        <begin position="55"/>
        <end position="81"/>
    </location>
</feature>